<evidence type="ECO:0000313" key="2">
    <source>
        <dbReference type="EMBL" id="OMD33566.1"/>
    </source>
</evidence>
<sequence length="60" mass="7069">MNKYFVVTSQRVAGHLMGQGFVIKGMGRNRKFPERNVFFFNNTERLQRAITEFNESRAEI</sequence>
<name>A0A1R0XEU6_9BACL</name>
<dbReference type="EMBL" id="MKQP01000011">
    <property type="protein sequence ID" value="OMD33566.1"/>
    <property type="molecule type" value="Genomic_DNA"/>
</dbReference>
<gene>
    <name evidence="2" type="ORF">BJP51_12335</name>
</gene>
<proteinExistence type="predicted"/>
<comment type="caution">
    <text evidence="2">The sequence shown here is derived from an EMBL/GenBank/DDBJ whole genome shotgun (WGS) entry which is preliminary data.</text>
</comment>
<accession>A0A1R0XEU6</accession>
<evidence type="ECO:0000313" key="3">
    <source>
        <dbReference type="Proteomes" id="UP000187465"/>
    </source>
</evidence>
<feature type="domain" description="DUF5659" evidence="1">
    <location>
        <begin position="2"/>
        <end position="56"/>
    </location>
</feature>
<protein>
    <recommendedName>
        <fullName evidence="1">DUF5659 domain-containing protein</fullName>
    </recommendedName>
</protein>
<dbReference type="Proteomes" id="UP000187465">
    <property type="component" value="Unassembled WGS sequence"/>
</dbReference>
<dbReference type="AlphaFoldDB" id="A0A1R0XEU6"/>
<dbReference type="InterPro" id="IPR043718">
    <property type="entry name" value="DUF5659"/>
</dbReference>
<dbReference type="Pfam" id="PF18903">
    <property type="entry name" value="DUF5659"/>
    <property type="match status" value="1"/>
</dbReference>
<reference evidence="2 3" key="1">
    <citation type="submission" date="2016-10" db="EMBL/GenBank/DDBJ databases">
        <title>Paenibacillus species isolates.</title>
        <authorList>
            <person name="Beno S.M."/>
        </authorList>
    </citation>
    <scope>NUCLEOTIDE SEQUENCE [LARGE SCALE GENOMIC DNA]</scope>
    <source>
        <strain evidence="2 3">FSL H7-0604</strain>
    </source>
</reference>
<evidence type="ECO:0000259" key="1">
    <source>
        <dbReference type="Pfam" id="PF18903"/>
    </source>
</evidence>
<organism evidence="2 3">
    <name type="scientific">Paenibacillus odorifer</name>
    <dbReference type="NCBI Taxonomy" id="189426"/>
    <lineage>
        <taxon>Bacteria</taxon>
        <taxon>Bacillati</taxon>
        <taxon>Bacillota</taxon>
        <taxon>Bacilli</taxon>
        <taxon>Bacillales</taxon>
        <taxon>Paenibacillaceae</taxon>
        <taxon>Paenibacillus</taxon>
    </lineage>
</organism>
<dbReference type="RefSeq" id="WP_076178973.1">
    <property type="nucleotide sequence ID" value="NZ_MKQP01000011.1"/>
</dbReference>